<dbReference type="InterPro" id="IPR014942">
    <property type="entry name" value="AbiEii"/>
</dbReference>
<dbReference type="Gene3D" id="3.10.450.620">
    <property type="entry name" value="JHP933, nucleotidyltransferase-like core domain"/>
    <property type="match status" value="1"/>
</dbReference>
<keyword evidence="2" id="KW-1185">Reference proteome</keyword>
<dbReference type="Proteomes" id="UP000620327">
    <property type="component" value="Unassembled WGS sequence"/>
</dbReference>
<gene>
    <name evidence="1" type="ORF">H8Z83_10105</name>
</gene>
<comment type="caution">
    <text evidence="1">The sequence shown here is derived from an EMBL/GenBank/DDBJ whole genome shotgun (WGS) entry which is preliminary data.</text>
</comment>
<dbReference type="RefSeq" id="WP_187014906.1">
    <property type="nucleotide sequence ID" value="NZ_JACOQI010000008.1"/>
</dbReference>
<reference evidence="1" key="1">
    <citation type="submission" date="2020-08" db="EMBL/GenBank/DDBJ databases">
        <title>Genome public.</title>
        <authorList>
            <person name="Liu C."/>
            <person name="Sun Q."/>
        </authorList>
    </citation>
    <scope>NUCLEOTIDE SEQUENCE</scope>
    <source>
        <strain evidence="1">BX15</strain>
    </source>
</reference>
<dbReference type="Pfam" id="PF08843">
    <property type="entry name" value="AbiEii"/>
    <property type="match status" value="1"/>
</dbReference>
<organism evidence="1 2">
    <name type="scientific">Dysosmobacter segnis</name>
    <dbReference type="NCBI Taxonomy" id="2763042"/>
    <lineage>
        <taxon>Bacteria</taxon>
        <taxon>Bacillati</taxon>
        <taxon>Bacillota</taxon>
        <taxon>Clostridia</taxon>
        <taxon>Eubacteriales</taxon>
        <taxon>Oscillospiraceae</taxon>
        <taxon>Dysosmobacter</taxon>
    </lineage>
</organism>
<evidence type="ECO:0000313" key="1">
    <source>
        <dbReference type="EMBL" id="MBC5770670.1"/>
    </source>
</evidence>
<name>A0A923MHA5_9FIRM</name>
<evidence type="ECO:0000313" key="2">
    <source>
        <dbReference type="Proteomes" id="UP000620327"/>
    </source>
</evidence>
<dbReference type="EMBL" id="JACOQI010000008">
    <property type="protein sequence ID" value="MBC5770670.1"/>
    <property type="molecule type" value="Genomic_DNA"/>
</dbReference>
<protein>
    <submittedName>
        <fullName evidence="1">Nucleotidyl transferase AbiEii/AbiGii toxin family protein</fullName>
    </submittedName>
</protein>
<proteinExistence type="predicted"/>
<dbReference type="GO" id="GO:0016740">
    <property type="term" value="F:transferase activity"/>
    <property type="evidence" value="ECO:0007669"/>
    <property type="project" value="UniProtKB-KW"/>
</dbReference>
<accession>A0A923MHA5</accession>
<keyword evidence="1" id="KW-0808">Transferase</keyword>
<sequence length="310" mass="35956">MKLHTHPEEFRELITVVANEKHISESAVERDYYIVMMLKSLADSPYADQCVFKGGTSLSKCYPGSIDRFSEDIDLTFLGMELSDKACDKAIKKIETIMAAGAQTEKIVEERSNRSKSMYVWFGNPENRVKLEIGSTVRPDPYQKMPVKTCIQEFLESRGFTDDIERFELETVEINTLNIERTFIDKIMSVKRHAICGTLNRKVRHIYDVTRLYQMPEIQAFLAETDELKRLVRLTKDTDSYYIGKRNISAEYDPTGAYDFDGWQKYFDADIRITYETLHTTLLYTDEKQDFDVAVNTFKQINGRLTEIGE</sequence>
<dbReference type="AlphaFoldDB" id="A0A923MHA5"/>